<feature type="domain" description="Cytosol aminopeptidase" evidence="9">
    <location>
        <begin position="351"/>
        <end position="358"/>
    </location>
</feature>
<gene>
    <name evidence="8" type="primary">pepA</name>
    <name evidence="10" type="ORF">QO015_000842</name>
</gene>
<dbReference type="SUPFAM" id="SSF53187">
    <property type="entry name" value="Zn-dependent exopeptidases"/>
    <property type="match status" value="1"/>
</dbReference>
<dbReference type="RefSeq" id="WP_266281239.1">
    <property type="nucleotide sequence ID" value="NZ_JAPKNF010000001.1"/>
</dbReference>
<protein>
    <recommendedName>
        <fullName evidence="8">Probable cytosol aminopeptidase</fullName>
        <ecNumber evidence="8">3.4.11.1</ecNumber>
    </recommendedName>
    <alternativeName>
        <fullName evidence="8">Leucine aminopeptidase</fullName>
        <shortName evidence="8">LAP</shortName>
        <ecNumber evidence="8">3.4.11.10</ecNumber>
    </alternativeName>
    <alternativeName>
        <fullName evidence="8">Leucyl aminopeptidase</fullName>
    </alternativeName>
</protein>
<evidence type="ECO:0000256" key="6">
    <source>
        <dbReference type="ARBA" id="ARBA00022801"/>
    </source>
</evidence>
<evidence type="ECO:0000256" key="4">
    <source>
        <dbReference type="ARBA" id="ARBA00022438"/>
    </source>
</evidence>
<feature type="binding site" evidence="8">
    <location>
        <position position="355"/>
    </location>
    <ligand>
        <name>Mn(2+)</name>
        <dbReference type="ChEBI" id="CHEBI:29035"/>
        <label>1</label>
    </ligand>
</feature>
<evidence type="ECO:0000256" key="3">
    <source>
        <dbReference type="ARBA" id="ARBA00009528"/>
    </source>
</evidence>
<evidence type="ECO:0000256" key="7">
    <source>
        <dbReference type="ARBA" id="ARBA00023211"/>
    </source>
</evidence>
<feature type="binding site" evidence="8">
    <location>
        <position position="353"/>
    </location>
    <ligand>
        <name>Mn(2+)</name>
        <dbReference type="ChEBI" id="CHEBI:29035"/>
        <label>1</label>
    </ligand>
</feature>
<comment type="subcellular location">
    <subcellularLocation>
        <location evidence="8">Cytoplasm</location>
    </subcellularLocation>
</comment>
<keyword evidence="4 8" id="KW-0031">Aminopeptidase</keyword>
<comment type="caution">
    <text evidence="10">The sequence shown here is derived from an EMBL/GenBank/DDBJ whole genome shotgun (WGS) entry which is preliminary data.</text>
</comment>
<proteinExistence type="inferred from homology"/>
<evidence type="ECO:0000313" key="11">
    <source>
        <dbReference type="Proteomes" id="UP001223743"/>
    </source>
</evidence>
<dbReference type="InterPro" id="IPR043472">
    <property type="entry name" value="Macro_dom-like"/>
</dbReference>
<organism evidence="10 11">
    <name type="scientific">Kaistia geumhonensis</name>
    <dbReference type="NCBI Taxonomy" id="410839"/>
    <lineage>
        <taxon>Bacteria</taxon>
        <taxon>Pseudomonadati</taxon>
        <taxon>Pseudomonadota</taxon>
        <taxon>Alphaproteobacteria</taxon>
        <taxon>Hyphomicrobiales</taxon>
        <taxon>Kaistiaceae</taxon>
        <taxon>Kaistia</taxon>
    </lineage>
</organism>
<dbReference type="NCBIfam" id="NF002075">
    <property type="entry name" value="PRK00913.2-2"/>
    <property type="match status" value="1"/>
</dbReference>
<dbReference type="CDD" id="cd00433">
    <property type="entry name" value="Peptidase_M17"/>
    <property type="match status" value="1"/>
</dbReference>
<comment type="function">
    <text evidence="8">Presumably involved in the processing and regular turnover of intracellular proteins. Catalyzes the removal of unsubstituted N-terminal amino acids from various peptides.</text>
</comment>
<dbReference type="Proteomes" id="UP001223743">
    <property type="component" value="Unassembled WGS sequence"/>
</dbReference>
<feature type="binding site" evidence="8">
    <location>
        <position position="271"/>
    </location>
    <ligand>
        <name>Mn(2+)</name>
        <dbReference type="ChEBI" id="CHEBI:29035"/>
        <label>2</label>
    </ligand>
</feature>
<evidence type="ECO:0000259" key="9">
    <source>
        <dbReference type="PROSITE" id="PS00631"/>
    </source>
</evidence>
<dbReference type="EMBL" id="JAUSWJ010000001">
    <property type="protein sequence ID" value="MDQ0515229.1"/>
    <property type="molecule type" value="Genomic_DNA"/>
</dbReference>
<dbReference type="SUPFAM" id="SSF52949">
    <property type="entry name" value="Macro domain-like"/>
    <property type="match status" value="1"/>
</dbReference>
<dbReference type="InterPro" id="IPR000819">
    <property type="entry name" value="Peptidase_M17_C"/>
</dbReference>
<dbReference type="NCBIfam" id="NF002074">
    <property type="entry name" value="PRK00913.1-4"/>
    <property type="match status" value="1"/>
</dbReference>
<dbReference type="NCBIfam" id="NF002077">
    <property type="entry name" value="PRK00913.2-4"/>
    <property type="match status" value="1"/>
</dbReference>
<dbReference type="Pfam" id="PF02789">
    <property type="entry name" value="Peptidase_M17_N"/>
    <property type="match status" value="1"/>
</dbReference>
<dbReference type="Gene3D" id="3.40.630.10">
    <property type="entry name" value="Zn peptidases"/>
    <property type="match status" value="1"/>
</dbReference>
<dbReference type="Gene3D" id="3.40.220.10">
    <property type="entry name" value="Leucine Aminopeptidase, subunit E, domain 1"/>
    <property type="match status" value="1"/>
</dbReference>
<reference evidence="10 11" key="1">
    <citation type="submission" date="2023-07" db="EMBL/GenBank/DDBJ databases">
        <title>Genomic Encyclopedia of Type Strains, Phase IV (KMG-IV): sequencing the most valuable type-strain genomes for metagenomic binning, comparative biology and taxonomic classification.</title>
        <authorList>
            <person name="Goeker M."/>
        </authorList>
    </citation>
    <scope>NUCLEOTIDE SEQUENCE [LARGE SCALE GENOMIC DNA]</scope>
    <source>
        <strain evidence="10 11">B1-1</strain>
    </source>
</reference>
<comment type="catalytic activity">
    <reaction evidence="1 8">
        <text>Release of an N-terminal amino acid, Xaa-|-Yaa-, in which Xaa is preferably Leu, but may be other amino acids including Pro although not Arg or Lys, and Yaa may be Pro. Amino acid amides and methyl esters are also readily hydrolyzed, but rates on arylamides are exceedingly low.</text>
        <dbReference type="EC" id="3.4.11.1"/>
    </reaction>
</comment>
<dbReference type="HAMAP" id="MF_00181">
    <property type="entry name" value="Cytosol_peptidase_M17"/>
    <property type="match status" value="1"/>
</dbReference>
<keyword evidence="8" id="KW-0479">Metal-binding</keyword>
<dbReference type="InterPro" id="IPR008283">
    <property type="entry name" value="Peptidase_M17_N"/>
</dbReference>
<dbReference type="GO" id="GO:0004177">
    <property type="term" value="F:aminopeptidase activity"/>
    <property type="evidence" value="ECO:0007669"/>
    <property type="project" value="UniProtKB-KW"/>
</dbReference>
<feature type="binding site" evidence="8">
    <location>
        <position position="355"/>
    </location>
    <ligand>
        <name>Mn(2+)</name>
        <dbReference type="ChEBI" id="CHEBI:29035"/>
        <label>2</label>
    </ligand>
</feature>
<evidence type="ECO:0000256" key="8">
    <source>
        <dbReference type="HAMAP-Rule" id="MF_00181"/>
    </source>
</evidence>
<evidence type="ECO:0000256" key="1">
    <source>
        <dbReference type="ARBA" id="ARBA00000135"/>
    </source>
</evidence>
<dbReference type="PROSITE" id="PS00631">
    <property type="entry name" value="CYTOSOL_AP"/>
    <property type="match status" value="1"/>
</dbReference>
<feature type="binding site" evidence="8">
    <location>
        <position position="276"/>
    </location>
    <ligand>
        <name>Mn(2+)</name>
        <dbReference type="ChEBI" id="CHEBI:29035"/>
        <label>2</label>
    </ligand>
</feature>
<keyword evidence="6 8" id="KW-0378">Hydrolase</keyword>
<dbReference type="PRINTS" id="PR00481">
    <property type="entry name" value="LAMNOPPTDASE"/>
</dbReference>
<keyword evidence="5 8" id="KW-0645">Protease</keyword>
<sequence length="506" mass="52183">MSSRPSITFSKSAPAAEGGTLVVLTDHTLALGSAATALGIGDLVTRAAASAEYKGKLLATLDLLAPAGIGAARLVVVGLGKAGELKELDWSRLGGTIMGALRKGETATLIAERPDGVDVSPAELTEIGLGASLRAYAFDRYRSRAKDDDSAAKAPPALAIVGPEAGKAKKLWPARAAVAEGVVLARDLVNEPANVLGTLEFAAKAEALADLGVAIEVLTEKQMKKLGMRALLGVAQGSVRPPRLVAMHWNGLKDGKDGDKAASKPVAFVGKGVVFDTGGISIKPAGGMEDMKGDMGGAAAVVGLMHALASRKAKANVVGIIGLVENMPDGNAQRPGDIVEAASGTTIEIINTDAEGRLVLADALWYVQKTYEPSLIVDLATLTGAIIVALGHDHAGLFASDDALAGQLLAAGLATGEKVWRMPLGPAYDKQIESKFADIKNTGGRDGGSVTAAQFLKRFVKDGTPWAHLDIAGTAMGSPQSETNRSWASGWGVRLLDRFVADNHEA</sequence>
<comment type="catalytic activity">
    <reaction evidence="2 8">
        <text>Release of an N-terminal amino acid, preferentially leucine, but not glutamic or aspartic acids.</text>
        <dbReference type="EC" id="3.4.11.10"/>
    </reaction>
</comment>
<dbReference type="EC" id="3.4.11.10" evidence="8"/>
<dbReference type="Pfam" id="PF00883">
    <property type="entry name" value="Peptidase_M17"/>
    <property type="match status" value="1"/>
</dbReference>
<comment type="cofactor">
    <cofactor evidence="8">
        <name>Mn(2+)</name>
        <dbReference type="ChEBI" id="CHEBI:29035"/>
    </cofactor>
    <text evidence="8">Binds 2 manganese ions per subunit.</text>
</comment>
<comment type="similarity">
    <text evidence="3 8">Belongs to the peptidase M17 family.</text>
</comment>
<evidence type="ECO:0000256" key="2">
    <source>
        <dbReference type="ARBA" id="ARBA00000967"/>
    </source>
</evidence>
<keyword evidence="7 8" id="KW-0464">Manganese</keyword>
<dbReference type="InterPro" id="IPR023042">
    <property type="entry name" value="Peptidase_M17_leu_NH2_pept"/>
</dbReference>
<keyword evidence="8" id="KW-0963">Cytoplasm</keyword>
<evidence type="ECO:0000313" key="10">
    <source>
        <dbReference type="EMBL" id="MDQ0515229.1"/>
    </source>
</evidence>
<feature type="binding site" evidence="8">
    <location>
        <position position="276"/>
    </location>
    <ligand>
        <name>Mn(2+)</name>
        <dbReference type="ChEBI" id="CHEBI:29035"/>
        <label>1</label>
    </ligand>
</feature>
<keyword evidence="11" id="KW-1185">Reference proteome</keyword>
<feature type="active site" evidence="8">
    <location>
        <position position="357"/>
    </location>
</feature>
<dbReference type="PANTHER" id="PTHR11963:SF23">
    <property type="entry name" value="CYTOSOL AMINOPEPTIDASE"/>
    <property type="match status" value="1"/>
</dbReference>
<feature type="binding site" evidence="8">
    <location>
        <position position="294"/>
    </location>
    <ligand>
        <name>Mn(2+)</name>
        <dbReference type="ChEBI" id="CHEBI:29035"/>
        <label>2</label>
    </ligand>
</feature>
<evidence type="ECO:0000256" key="5">
    <source>
        <dbReference type="ARBA" id="ARBA00022670"/>
    </source>
</evidence>
<dbReference type="PANTHER" id="PTHR11963">
    <property type="entry name" value="LEUCINE AMINOPEPTIDASE-RELATED"/>
    <property type="match status" value="1"/>
</dbReference>
<name>A0ABU0M2P3_9HYPH</name>
<dbReference type="EC" id="3.4.11.1" evidence="8"/>
<accession>A0ABU0M2P3</accession>
<feature type="active site" evidence="8">
    <location>
        <position position="283"/>
    </location>
</feature>
<dbReference type="InterPro" id="IPR011356">
    <property type="entry name" value="Leucine_aapep/pepB"/>
</dbReference>